<dbReference type="InterPro" id="IPR012451">
    <property type="entry name" value="DUF1656"/>
</dbReference>
<proteinExistence type="predicted"/>
<evidence type="ECO:0000256" key="2">
    <source>
        <dbReference type="ARBA" id="ARBA00022692"/>
    </source>
</evidence>
<dbReference type="Pfam" id="PF07869">
    <property type="entry name" value="DUF1656"/>
    <property type="match status" value="1"/>
</dbReference>
<keyword evidence="2 5" id="KW-0812">Transmembrane</keyword>
<dbReference type="RefSeq" id="WP_091437765.1">
    <property type="nucleotide sequence ID" value="NZ_FMTP01000002.1"/>
</dbReference>
<keyword evidence="1" id="KW-1003">Cell membrane</keyword>
<dbReference type="AlphaFoldDB" id="A0A1G4RGI0"/>
<protein>
    <recommendedName>
        <fullName evidence="8">DUF1656 domain-containing protein</fullName>
    </recommendedName>
</protein>
<evidence type="ECO:0000256" key="1">
    <source>
        <dbReference type="ARBA" id="ARBA00022475"/>
    </source>
</evidence>
<accession>A0A1G4RGI0</accession>
<organism evidence="6 7">
    <name type="scientific">Ancylobacter rudongensis</name>
    <dbReference type="NCBI Taxonomy" id="177413"/>
    <lineage>
        <taxon>Bacteria</taxon>
        <taxon>Pseudomonadati</taxon>
        <taxon>Pseudomonadota</taxon>
        <taxon>Alphaproteobacteria</taxon>
        <taxon>Hyphomicrobiales</taxon>
        <taxon>Xanthobacteraceae</taxon>
        <taxon>Ancylobacter</taxon>
    </lineage>
</organism>
<evidence type="ECO:0000313" key="6">
    <source>
        <dbReference type="EMBL" id="SCW55954.1"/>
    </source>
</evidence>
<dbReference type="STRING" id="177413.SAMN05660859_1633"/>
<evidence type="ECO:0000256" key="3">
    <source>
        <dbReference type="ARBA" id="ARBA00022989"/>
    </source>
</evidence>
<sequence>MYTEINILGVYVAPFAVMMLAAWVATFPLSLVANHFGISRRVWHPGLFNLCIYIIILSLIVLYAGPRQ</sequence>
<gene>
    <name evidence="6" type="ORF">SAMN05660859_1633</name>
</gene>
<evidence type="ECO:0008006" key="8">
    <source>
        <dbReference type="Google" id="ProtNLM"/>
    </source>
</evidence>
<name>A0A1G4RGI0_9HYPH</name>
<dbReference type="EMBL" id="FMTP01000002">
    <property type="protein sequence ID" value="SCW55954.1"/>
    <property type="molecule type" value="Genomic_DNA"/>
</dbReference>
<dbReference type="Proteomes" id="UP000198889">
    <property type="component" value="Unassembled WGS sequence"/>
</dbReference>
<evidence type="ECO:0000256" key="5">
    <source>
        <dbReference type="SAM" id="Phobius"/>
    </source>
</evidence>
<evidence type="ECO:0000256" key="4">
    <source>
        <dbReference type="ARBA" id="ARBA00023136"/>
    </source>
</evidence>
<reference evidence="7" key="1">
    <citation type="submission" date="2016-10" db="EMBL/GenBank/DDBJ databases">
        <authorList>
            <person name="Varghese N."/>
            <person name="Submissions S."/>
        </authorList>
    </citation>
    <scope>NUCLEOTIDE SEQUENCE [LARGE SCALE GENOMIC DNA]</scope>
    <source>
        <strain evidence="7">CGMCC 1.1761</strain>
    </source>
</reference>
<feature type="transmembrane region" description="Helical" evidence="5">
    <location>
        <begin position="46"/>
        <end position="65"/>
    </location>
</feature>
<evidence type="ECO:0000313" key="7">
    <source>
        <dbReference type="Proteomes" id="UP000198889"/>
    </source>
</evidence>
<keyword evidence="4 5" id="KW-0472">Membrane</keyword>
<keyword evidence="3 5" id="KW-1133">Transmembrane helix</keyword>
<keyword evidence="7" id="KW-1185">Reference proteome</keyword>
<feature type="transmembrane region" description="Helical" evidence="5">
    <location>
        <begin position="7"/>
        <end position="26"/>
    </location>
</feature>